<dbReference type="EMBL" id="UIDD01000006">
    <property type="protein sequence ID" value="SUQ62352.1"/>
    <property type="molecule type" value="Genomic_DNA"/>
</dbReference>
<accession>A0A380SWH4</accession>
<sequence>MTTLSQALESCDMLLIDGLHAFDFTFDETGLHIALMDGRVPKQWSFTPEQIGAARAEGADWLINAGTGEHRLVCMSAFSARDEEDDDAPAEEPADRQ</sequence>
<keyword evidence="3" id="KW-1185">Reference proteome</keyword>
<dbReference type="Gene3D" id="2.30.29.190">
    <property type="match status" value="1"/>
</dbReference>
<reference evidence="3" key="1">
    <citation type="submission" date="2018-07" db="EMBL/GenBank/DDBJ databases">
        <authorList>
            <person name="Blom J."/>
        </authorList>
    </citation>
    <scope>NUCLEOTIDE SEQUENCE [LARGE SCALE GENOMIC DNA]</scope>
    <source>
        <strain evidence="3">CCOS 864</strain>
    </source>
</reference>
<feature type="domain" description="DUF5629" evidence="1">
    <location>
        <begin position="28"/>
        <end position="78"/>
    </location>
</feature>
<dbReference type="Proteomes" id="UP000255177">
    <property type="component" value="Unassembled WGS sequence"/>
</dbReference>
<evidence type="ECO:0000313" key="2">
    <source>
        <dbReference type="EMBL" id="SUQ62352.1"/>
    </source>
</evidence>
<protein>
    <recommendedName>
        <fullName evidence="1">DUF5629 domain-containing protein</fullName>
    </recommendedName>
</protein>
<gene>
    <name evidence="2" type="ORF">CCOS864_01795</name>
</gene>
<dbReference type="InterPro" id="IPR041081">
    <property type="entry name" value="DUF5629"/>
</dbReference>
<dbReference type="AlphaFoldDB" id="A0A380SWH4"/>
<organism evidence="2 3">
    <name type="scientific">Pseudomonas wadenswilerensis</name>
    <dbReference type="NCBI Taxonomy" id="1785161"/>
    <lineage>
        <taxon>Bacteria</taxon>
        <taxon>Pseudomonadati</taxon>
        <taxon>Pseudomonadota</taxon>
        <taxon>Gammaproteobacteria</taxon>
        <taxon>Pseudomonadales</taxon>
        <taxon>Pseudomonadaceae</taxon>
        <taxon>Pseudomonas</taxon>
    </lineage>
</organism>
<evidence type="ECO:0000313" key="3">
    <source>
        <dbReference type="Proteomes" id="UP000255177"/>
    </source>
</evidence>
<evidence type="ECO:0000259" key="1">
    <source>
        <dbReference type="Pfam" id="PF18629"/>
    </source>
</evidence>
<name>A0A380SWH4_9PSED</name>
<dbReference type="Pfam" id="PF18629">
    <property type="entry name" value="DUF5629"/>
    <property type="match status" value="1"/>
</dbReference>
<proteinExistence type="predicted"/>
<dbReference type="RefSeq" id="WP_115086006.1">
    <property type="nucleotide sequence ID" value="NZ_CBCSFG010000022.1"/>
</dbReference>